<dbReference type="Proteomes" id="UP001140096">
    <property type="component" value="Unassembled WGS sequence"/>
</dbReference>
<keyword evidence="2" id="KW-1185">Reference proteome</keyword>
<dbReference type="EMBL" id="JANBUP010000065">
    <property type="protein sequence ID" value="KAJ2813374.1"/>
    <property type="molecule type" value="Genomic_DNA"/>
</dbReference>
<evidence type="ECO:0000313" key="2">
    <source>
        <dbReference type="Proteomes" id="UP001140096"/>
    </source>
</evidence>
<evidence type="ECO:0000313" key="1">
    <source>
        <dbReference type="EMBL" id="KAJ2813374.1"/>
    </source>
</evidence>
<comment type="caution">
    <text evidence="1">The sequence shown here is derived from an EMBL/GenBank/DDBJ whole genome shotgun (WGS) entry which is preliminary data.</text>
</comment>
<sequence length="493" mass="53827">MASDKAGSQGWLEQRLAEEQQTSGANGKRSQARRLDYKPRHAQDDNGGDTGFIKIERSKRAAERLGNSSVKDPSEEAGEEADMTLTAKDLAAKAKWQRSGAAKSRMQDRLRDSSLEVWQRRKIELKLKLGSEKWEPAKKIATSSMEKIRLLNSEFPEVWTMQRLSEQFKISQETVRRILKSKFRPSEQRTERREQKRKAEMHTFKKRDFTSSAIIDQLTHVLNALSAEDRKKEITKTKAVYAFEVANASGKKHYFVVDLKQAGKVTDGATEAEAAQGQPKPDISIAINDDTFVKISEGKTTAAGEFMSGKVKIKGNMMLGMKLEPILKRFKSLAEALLPPTSAAVAAAIPSPPAVESPTQDIVAKGYNGSLVIAQILKAFASDDAKREAALKKTNAVFQIDLNGPEGIKSWVLNLKPGATASDLVMPGTAAQNKKTAGATLILSDADFVDLASGKLTGQSAFMGGKLKSKGNIMLALKLESVLKAVKGPAAKL</sequence>
<proteinExistence type="predicted"/>
<gene>
    <name evidence="1" type="ORF">H4S07_000733</name>
</gene>
<accession>A0ACC1LRD2</accession>
<name>A0ACC1LRD2_9FUNG</name>
<organism evidence="1 2">
    <name type="scientific">Coemansia furcata</name>
    <dbReference type="NCBI Taxonomy" id="417177"/>
    <lineage>
        <taxon>Eukaryota</taxon>
        <taxon>Fungi</taxon>
        <taxon>Fungi incertae sedis</taxon>
        <taxon>Zoopagomycota</taxon>
        <taxon>Kickxellomycotina</taxon>
        <taxon>Kickxellomycetes</taxon>
        <taxon>Kickxellales</taxon>
        <taxon>Kickxellaceae</taxon>
        <taxon>Coemansia</taxon>
    </lineage>
</organism>
<reference evidence="1" key="1">
    <citation type="submission" date="2022-07" db="EMBL/GenBank/DDBJ databases">
        <title>Phylogenomic reconstructions and comparative analyses of Kickxellomycotina fungi.</title>
        <authorList>
            <person name="Reynolds N.K."/>
            <person name="Stajich J.E."/>
            <person name="Barry K."/>
            <person name="Grigoriev I.V."/>
            <person name="Crous P."/>
            <person name="Smith M.E."/>
        </authorList>
    </citation>
    <scope>NUCLEOTIDE SEQUENCE</scope>
    <source>
        <strain evidence="1">CBS 102833</strain>
    </source>
</reference>
<protein>
    <submittedName>
        <fullName evidence="1">Uncharacterized protein</fullName>
    </submittedName>
</protein>